<sequence>MSTAVSNISTAVSDMSTAITGSVSWYSTPPSETDVELVDDIKNTQISEITETLSCRYELVNSVDIHTPMIECLELPSEFDITDSVKGYGDEGVEKECETAIEA</sequence>
<dbReference type="OrthoDB" id="5868518at2759"/>
<dbReference type="Proteomes" id="UP000053660">
    <property type="component" value="Unassembled WGS sequence"/>
</dbReference>
<gene>
    <name evidence="1" type="ORF">OESDEN_21954</name>
</gene>
<dbReference type="EMBL" id="KN609787">
    <property type="protein sequence ID" value="KHJ78425.1"/>
    <property type="molecule type" value="Genomic_DNA"/>
</dbReference>
<accession>A0A0B1S5A9</accession>
<name>A0A0B1S5A9_OESDE</name>
<reference evidence="1 2" key="1">
    <citation type="submission" date="2014-03" db="EMBL/GenBank/DDBJ databases">
        <title>Draft genome of the hookworm Oesophagostomum dentatum.</title>
        <authorList>
            <person name="Mitreva M."/>
        </authorList>
    </citation>
    <scope>NUCLEOTIDE SEQUENCE [LARGE SCALE GENOMIC DNA]</scope>
    <source>
        <strain evidence="1 2">OD-Hann</strain>
    </source>
</reference>
<evidence type="ECO:0000313" key="1">
    <source>
        <dbReference type="EMBL" id="KHJ78425.1"/>
    </source>
</evidence>
<proteinExistence type="predicted"/>
<keyword evidence="2" id="KW-1185">Reference proteome</keyword>
<evidence type="ECO:0000313" key="2">
    <source>
        <dbReference type="Proteomes" id="UP000053660"/>
    </source>
</evidence>
<organism evidence="1 2">
    <name type="scientific">Oesophagostomum dentatum</name>
    <name type="common">Nodular worm</name>
    <dbReference type="NCBI Taxonomy" id="61180"/>
    <lineage>
        <taxon>Eukaryota</taxon>
        <taxon>Metazoa</taxon>
        <taxon>Ecdysozoa</taxon>
        <taxon>Nematoda</taxon>
        <taxon>Chromadorea</taxon>
        <taxon>Rhabditida</taxon>
        <taxon>Rhabditina</taxon>
        <taxon>Rhabditomorpha</taxon>
        <taxon>Strongyloidea</taxon>
        <taxon>Strongylidae</taxon>
        <taxon>Oesophagostomum</taxon>
    </lineage>
</organism>
<dbReference type="AlphaFoldDB" id="A0A0B1S5A9"/>
<protein>
    <submittedName>
        <fullName evidence="1">Uncharacterized protein</fullName>
    </submittedName>
</protein>